<feature type="DNA-binding region" description="H-T-H motif" evidence="4">
    <location>
        <begin position="39"/>
        <end position="58"/>
    </location>
</feature>
<dbReference type="PANTHER" id="PTHR30055:SF151">
    <property type="entry name" value="TRANSCRIPTIONAL REGULATORY PROTEIN"/>
    <property type="match status" value="1"/>
</dbReference>
<evidence type="ECO:0000313" key="6">
    <source>
        <dbReference type="EMBL" id="MFC4072280.1"/>
    </source>
</evidence>
<dbReference type="InterPro" id="IPR004111">
    <property type="entry name" value="Repressor_TetR_C"/>
</dbReference>
<dbReference type="RefSeq" id="WP_378073162.1">
    <property type="nucleotide sequence ID" value="NZ_JBHSBL010000033.1"/>
</dbReference>
<keyword evidence="2 4" id="KW-0238">DNA-binding</keyword>
<dbReference type="EMBL" id="JBHSBL010000033">
    <property type="protein sequence ID" value="MFC4072280.1"/>
    <property type="molecule type" value="Genomic_DNA"/>
</dbReference>
<evidence type="ECO:0000256" key="3">
    <source>
        <dbReference type="ARBA" id="ARBA00023163"/>
    </source>
</evidence>
<dbReference type="Proteomes" id="UP001595867">
    <property type="component" value="Unassembled WGS sequence"/>
</dbReference>
<accession>A0ABV8JB61</accession>
<keyword evidence="3" id="KW-0804">Transcription</keyword>
<comment type="caution">
    <text evidence="6">The sequence shown here is derived from an EMBL/GenBank/DDBJ whole genome shotgun (WGS) entry which is preliminary data.</text>
</comment>
<dbReference type="InterPro" id="IPR009057">
    <property type="entry name" value="Homeodomain-like_sf"/>
</dbReference>
<feature type="domain" description="HTH tetR-type" evidence="5">
    <location>
        <begin position="16"/>
        <end position="76"/>
    </location>
</feature>
<evidence type="ECO:0000256" key="4">
    <source>
        <dbReference type="PROSITE-ProRule" id="PRU00335"/>
    </source>
</evidence>
<dbReference type="InterPro" id="IPR001647">
    <property type="entry name" value="HTH_TetR"/>
</dbReference>
<dbReference type="SUPFAM" id="SSF46689">
    <property type="entry name" value="Homeodomain-like"/>
    <property type="match status" value="1"/>
</dbReference>
<protein>
    <submittedName>
        <fullName evidence="6">TetR/AcrR family transcriptional regulator</fullName>
    </submittedName>
</protein>
<dbReference type="InterPro" id="IPR036271">
    <property type="entry name" value="Tet_transcr_reg_TetR-rel_C_sf"/>
</dbReference>
<dbReference type="Gene3D" id="1.10.357.10">
    <property type="entry name" value="Tetracycline Repressor, domain 2"/>
    <property type="match status" value="1"/>
</dbReference>
<dbReference type="PANTHER" id="PTHR30055">
    <property type="entry name" value="HTH-TYPE TRANSCRIPTIONAL REGULATOR RUTR"/>
    <property type="match status" value="1"/>
</dbReference>
<keyword evidence="7" id="KW-1185">Reference proteome</keyword>
<evidence type="ECO:0000256" key="2">
    <source>
        <dbReference type="ARBA" id="ARBA00023125"/>
    </source>
</evidence>
<evidence type="ECO:0000259" key="5">
    <source>
        <dbReference type="PROSITE" id="PS50977"/>
    </source>
</evidence>
<name>A0ABV8JB61_9ACTN</name>
<sequence length="221" mass="24761">MSAEVSRTRRVGRPPRLTLDAIVDAAERLLAAEGVDKMSMRRLATELSSTPMALYHHVRDKDALLVRVLESQARAMPRPELPDEPRERLVAASVLLYELLAERPWIVEVLTGDDLIGPSALWIVEVMVGAAADCGLDEEEAFFAYRTIWFYIVGDLIIRVTGARRRARTETVHQDEVVAGLTVETHPRLASLADRWSELNGRDTHRQALEAIIHGLLLPRS</sequence>
<proteinExistence type="predicted"/>
<dbReference type="PRINTS" id="PR00455">
    <property type="entry name" value="HTHTETR"/>
</dbReference>
<dbReference type="PROSITE" id="PS50977">
    <property type="entry name" value="HTH_TETR_2"/>
    <property type="match status" value="1"/>
</dbReference>
<dbReference type="InterPro" id="IPR050109">
    <property type="entry name" value="HTH-type_TetR-like_transc_reg"/>
</dbReference>
<dbReference type="Pfam" id="PF00440">
    <property type="entry name" value="TetR_N"/>
    <property type="match status" value="1"/>
</dbReference>
<organism evidence="6 7">
    <name type="scientific">Actinoplanes subglobosus</name>
    <dbReference type="NCBI Taxonomy" id="1547892"/>
    <lineage>
        <taxon>Bacteria</taxon>
        <taxon>Bacillati</taxon>
        <taxon>Actinomycetota</taxon>
        <taxon>Actinomycetes</taxon>
        <taxon>Micromonosporales</taxon>
        <taxon>Micromonosporaceae</taxon>
        <taxon>Actinoplanes</taxon>
    </lineage>
</organism>
<keyword evidence="1" id="KW-0805">Transcription regulation</keyword>
<evidence type="ECO:0000313" key="7">
    <source>
        <dbReference type="Proteomes" id="UP001595867"/>
    </source>
</evidence>
<dbReference type="Pfam" id="PF02909">
    <property type="entry name" value="TetR_C_1"/>
    <property type="match status" value="1"/>
</dbReference>
<reference evidence="7" key="1">
    <citation type="journal article" date="2019" name="Int. J. Syst. Evol. Microbiol.">
        <title>The Global Catalogue of Microorganisms (GCM) 10K type strain sequencing project: providing services to taxonomists for standard genome sequencing and annotation.</title>
        <authorList>
            <consortium name="The Broad Institute Genomics Platform"/>
            <consortium name="The Broad Institute Genome Sequencing Center for Infectious Disease"/>
            <person name="Wu L."/>
            <person name="Ma J."/>
        </authorList>
    </citation>
    <scope>NUCLEOTIDE SEQUENCE [LARGE SCALE GENOMIC DNA]</scope>
    <source>
        <strain evidence="7">TBRC 5832</strain>
    </source>
</reference>
<dbReference type="SUPFAM" id="SSF48498">
    <property type="entry name" value="Tetracyclin repressor-like, C-terminal domain"/>
    <property type="match status" value="1"/>
</dbReference>
<evidence type="ECO:0000256" key="1">
    <source>
        <dbReference type="ARBA" id="ARBA00023015"/>
    </source>
</evidence>
<gene>
    <name evidence="6" type="ORF">ACFO0C_45755</name>
</gene>